<gene>
    <name evidence="2" type="ORF">MCHLO_11935</name>
</gene>
<sequence>MRRGGYERPRGVSLLGIQHACRSQRQLRHRGIRLRNRLSLGLGRQLQAQRLSRHVWSLQIVAHGERVAGEDLVGAFAGKHDLEPRLANGFGQQRLARCVQDTRRVLVMPGRFIQRLNEELFGGGNLDELGAKIGGGVFSKLNCRRKHKPRYDNVNAINGKRDVGAQAEANNLDHELASLRDHRVDGLGRPKPALGGTNPLGSVQGLGTDVHRRKEFDRPAWRHGKRAVSIRTLGTPSSRSRTGSHRCGGSRAVSHRKARRHTHPEDVRAAERRAPSPTWS</sequence>
<proteinExistence type="predicted"/>
<evidence type="ECO:0000313" key="3">
    <source>
        <dbReference type="Proteomes" id="UP000815677"/>
    </source>
</evidence>
<feature type="region of interest" description="Disordered" evidence="1">
    <location>
        <begin position="217"/>
        <end position="280"/>
    </location>
</feature>
<evidence type="ECO:0000256" key="1">
    <source>
        <dbReference type="SAM" id="MobiDB-lite"/>
    </source>
</evidence>
<accession>A0ABQ0LWN5</accession>
<feature type="compositionally biased region" description="Polar residues" evidence="1">
    <location>
        <begin position="232"/>
        <end position="241"/>
    </location>
</feature>
<protein>
    <submittedName>
        <fullName evidence="2">Uncharacterized protein</fullName>
    </submittedName>
</protein>
<dbReference type="EMBL" id="DF848909">
    <property type="protein sequence ID" value="GAT55134.1"/>
    <property type="molecule type" value="Genomic_DNA"/>
</dbReference>
<organism evidence="2 3">
    <name type="scientific">Mycena chlorophos</name>
    <name type="common">Agaric fungus</name>
    <name type="synonym">Agaricus chlorophos</name>
    <dbReference type="NCBI Taxonomy" id="658473"/>
    <lineage>
        <taxon>Eukaryota</taxon>
        <taxon>Fungi</taxon>
        <taxon>Dikarya</taxon>
        <taxon>Basidiomycota</taxon>
        <taxon>Agaricomycotina</taxon>
        <taxon>Agaricomycetes</taxon>
        <taxon>Agaricomycetidae</taxon>
        <taxon>Agaricales</taxon>
        <taxon>Marasmiineae</taxon>
        <taxon>Mycenaceae</taxon>
        <taxon>Mycena</taxon>
    </lineage>
</organism>
<evidence type="ECO:0000313" key="2">
    <source>
        <dbReference type="EMBL" id="GAT55134.1"/>
    </source>
</evidence>
<feature type="compositionally biased region" description="Basic and acidic residues" evidence="1">
    <location>
        <begin position="263"/>
        <end position="274"/>
    </location>
</feature>
<feature type="compositionally biased region" description="Basic residues" evidence="1">
    <location>
        <begin position="253"/>
        <end position="262"/>
    </location>
</feature>
<dbReference type="Proteomes" id="UP000815677">
    <property type="component" value="Unassembled WGS sequence"/>
</dbReference>
<keyword evidence="3" id="KW-1185">Reference proteome</keyword>
<name>A0ABQ0LWN5_MYCCL</name>
<reference evidence="2" key="1">
    <citation type="submission" date="2014-09" db="EMBL/GenBank/DDBJ databases">
        <title>Genome sequence of the luminous mushroom Mycena chlorophos for searching fungal bioluminescence genes.</title>
        <authorList>
            <person name="Tanaka Y."/>
            <person name="Kasuga D."/>
            <person name="Oba Y."/>
            <person name="Hase S."/>
            <person name="Sato K."/>
            <person name="Oba Y."/>
            <person name="Sakakibara Y."/>
        </authorList>
    </citation>
    <scope>NUCLEOTIDE SEQUENCE</scope>
</reference>